<gene>
    <name evidence="1" type="ORF">LY79DRAFT_301816</name>
</gene>
<evidence type="ECO:0000313" key="2">
    <source>
        <dbReference type="Proteomes" id="UP001230504"/>
    </source>
</evidence>
<dbReference type="GeneID" id="85436527"/>
<protein>
    <submittedName>
        <fullName evidence="1">Uncharacterized protein</fullName>
    </submittedName>
</protein>
<dbReference type="Proteomes" id="UP001230504">
    <property type="component" value="Unassembled WGS sequence"/>
</dbReference>
<reference evidence="1" key="1">
    <citation type="submission" date="2021-06" db="EMBL/GenBank/DDBJ databases">
        <title>Comparative genomics, transcriptomics and evolutionary studies reveal genomic signatures of adaptation to plant cell wall in hemibiotrophic fungi.</title>
        <authorList>
            <consortium name="DOE Joint Genome Institute"/>
            <person name="Baroncelli R."/>
            <person name="Diaz J.F."/>
            <person name="Benocci T."/>
            <person name="Peng M."/>
            <person name="Battaglia E."/>
            <person name="Haridas S."/>
            <person name="Andreopoulos W."/>
            <person name="Labutti K."/>
            <person name="Pangilinan J."/>
            <person name="Floch G.L."/>
            <person name="Makela M.R."/>
            <person name="Henrissat B."/>
            <person name="Grigoriev I.V."/>
            <person name="Crouch J.A."/>
            <person name="De Vries R.P."/>
            <person name="Sukno S.A."/>
            <person name="Thon M.R."/>
        </authorList>
    </citation>
    <scope>NUCLEOTIDE SEQUENCE</scope>
    <source>
        <strain evidence="1">CBS 125086</strain>
    </source>
</reference>
<proteinExistence type="predicted"/>
<dbReference type="AlphaFoldDB" id="A0AAD8V276"/>
<dbReference type="EMBL" id="JAHLJV010000054">
    <property type="protein sequence ID" value="KAK1580492.1"/>
    <property type="molecule type" value="Genomic_DNA"/>
</dbReference>
<keyword evidence="2" id="KW-1185">Reference proteome</keyword>
<comment type="caution">
    <text evidence="1">The sequence shown here is derived from an EMBL/GenBank/DDBJ whole genome shotgun (WGS) entry which is preliminary data.</text>
</comment>
<evidence type="ECO:0000313" key="1">
    <source>
        <dbReference type="EMBL" id="KAK1580492.1"/>
    </source>
</evidence>
<sequence length="164" mass="17890">MSTEASFVSRSKTGPASRDQTVLYQTILLRPNPSLVGLLSQLDPSRHRHSPGPAGCLCSLSVGRNEWRITGHSMAGSHLPELLRVGAGRAREPMCAMSSTPASVTTICCRRIFVGSRSALRQLRCWHICPVSLASVVSKAANLSSRCSKSLAVWIRRDHRRCPL</sequence>
<organism evidence="1 2">
    <name type="scientific">Colletotrichum navitas</name>
    <dbReference type="NCBI Taxonomy" id="681940"/>
    <lineage>
        <taxon>Eukaryota</taxon>
        <taxon>Fungi</taxon>
        <taxon>Dikarya</taxon>
        <taxon>Ascomycota</taxon>
        <taxon>Pezizomycotina</taxon>
        <taxon>Sordariomycetes</taxon>
        <taxon>Hypocreomycetidae</taxon>
        <taxon>Glomerellales</taxon>
        <taxon>Glomerellaceae</taxon>
        <taxon>Colletotrichum</taxon>
        <taxon>Colletotrichum graminicola species complex</taxon>
    </lineage>
</organism>
<accession>A0AAD8V276</accession>
<name>A0AAD8V276_9PEZI</name>
<dbReference type="RefSeq" id="XP_060411529.1">
    <property type="nucleotide sequence ID" value="XM_060552287.1"/>
</dbReference>